<dbReference type="RefSeq" id="WP_013667701.1">
    <property type="nucleotide sequence ID" value="NZ_JBHLWO010000002.1"/>
</dbReference>
<protein>
    <submittedName>
        <fullName evidence="1">Uncharacterized protein</fullName>
    </submittedName>
</protein>
<proteinExistence type="predicted"/>
<sequence>MEKFNKSLLESYLRIEAECICTIDAPRESNQHLRDGDETVSSMTFTTSNFI</sequence>
<organism evidence="1 2">
    <name type="scientific">Olivibacter oleidegradans</name>
    <dbReference type="NCBI Taxonomy" id="760123"/>
    <lineage>
        <taxon>Bacteria</taxon>
        <taxon>Pseudomonadati</taxon>
        <taxon>Bacteroidota</taxon>
        <taxon>Sphingobacteriia</taxon>
        <taxon>Sphingobacteriales</taxon>
        <taxon>Sphingobacteriaceae</taxon>
        <taxon>Olivibacter</taxon>
    </lineage>
</organism>
<dbReference type="Proteomes" id="UP001589774">
    <property type="component" value="Unassembled WGS sequence"/>
</dbReference>
<keyword evidence="2" id="KW-1185">Reference proteome</keyword>
<evidence type="ECO:0000313" key="2">
    <source>
        <dbReference type="Proteomes" id="UP001589774"/>
    </source>
</evidence>
<reference evidence="1 2" key="1">
    <citation type="submission" date="2024-09" db="EMBL/GenBank/DDBJ databases">
        <authorList>
            <person name="Sun Q."/>
            <person name="Mori K."/>
        </authorList>
    </citation>
    <scope>NUCLEOTIDE SEQUENCE [LARGE SCALE GENOMIC DNA]</scope>
    <source>
        <strain evidence="1 2">CCM 7765</strain>
    </source>
</reference>
<comment type="caution">
    <text evidence="1">The sequence shown here is derived from an EMBL/GenBank/DDBJ whole genome shotgun (WGS) entry which is preliminary data.</text>
</comment>
<name>A0ABV6HN90_9SPHI</name>
<accession>A0ABV6HN90</accession>
<gene>
    <name evidence="1" type="ORF">ACFFI0_18535</name>
</gene>
<dbReference type="EMBL" id="JBHLWO010000002">
    <property type="protein sequence ID" value="MFC0320331.1"/>
    <property type="molecule type" value="Genomic_DNA"/>
</dbReference>
<evidence type="ECO:0000313" key="1">
    <source>
        <dbReference type="EMBL" id="MFC0320331.1"/>
    </source>
</evidence>